<keyword evidence="6" id="KW-0408">Iron</keyword>
<comment type="similarity">
    <text evidence="1">Belongs to the 2Fe2S plant-type ferredoxin family.</text>
</comment>
<evidence type="ECO:0000256" key="8">
    <source>
        <dbReference type="ARBA" id="ARBA00034078"/>
    </source>
</evidence>
<evidence type="ECO:0000259" key="9">
    <source>
        <dbReference type="PROSITE" id="PS51085"/>
    </source>
</evidence>
<gene>
    <name evidence="10" type="ORF">D9M09_27810</name>
</gene>
<dbReference type="PROSITE" id="PS51085">
    <property type="entry name" value="2FE2S_FER_2"/>
    <property type="match status" value="1"/>
</dbReference>
<dbReference type="PANTHER" id="PTHR43112">
    <property type="entry name" value="FERREDOXIN"/>
    <property type="match status" value="1"/>
</dbReference>
<evidence type="ECO:0000256" key="1">
    <source>
        <dbReference type="ARBA" id="ARBA00007874"/>
    </source>
</evidence>
<evidence type="ECO:0000256" key="5">
    <source>
        <dbReference type="ARBA" id="ARBA00022982"/>
    </source>
</evidence>
<evidence type="ECO:0000313" key="11">
    <source>
        <dbReference type="Proteomes" id="UP000279594"/>
    </source>
</evidence>
<evidence type="ECO:0000256" key="6">
    <source>
        <dbReference type="ARBA" id="ARBA00023004"/>
    </source>
</evidence>
<comment type="cofactor">
    <cofactor evidence="8">
        <name>[2Fe-2S] cluster</name>
        <dbReference type="ChEBI" id="CHEBI:190135"/>
    </cofactor>
</comment>
<protein>
    <submittedName>
        <fullName evidence="10">(2Fe-2S)-binding protein</fullName>
    </submittedName>
</protein>
<accession>A0A3G2EH43</accession>
<dbReference type="Proteomes" id="UP000279594">
    <property type="component" value="Chromosome"/>
</dbReference>
<keyword evidence="2" id="KW-0813">Transport</keyword>
<organism evidence="10 11">
    <name type="scientific">Janthinobacterium agaricidamnosum</name>
    <dbReference type="NCBI Taxonomy" id="55508"/>
    <lineage>
        <taxon>Bacteria</taxon>
        <taxon>Pseudomonadati</taxon>
        <taxon>Pseudomonadota</taxon>
        <taxon>Betaproteobacteria</taxon>
        <taxon>Burkholderiales</taxon>
        <taxon>Oxalobacteraceae</taxon>
        <taxon>Janthinobacterium</taxon>
    </lineage>
</organism>
<keyword evidence="3" id="KW-0001">2Fe-2S</keyword>
<dbReference type="Pfam" id="PF00111">
    <property type="entry name" value="Fer2"/>
    <property type="match status" value="1"/>
</dbReference>
<dbReference type="GO" id="GO:0051537">
    <property type="term" value="F:2 iron, 2 sulfur cluster binding"/>
    <property type="evidence" value="ECO:0007669"/>
    <property type="project" value="UniProtKB-KW"/>
</dbReference>
<dbReference type="AlphaFoldDB" id="A0A3G2EH43"/>
<keyword evidence="5" id="KW-0249">Electron transport</keyword>
<feature type="domain" description="2Fe-2S ferredoxin-type" evidence="9">
    <location>
        <begin position="11"/>
        <end position="100"/>
    </location>
</feature>
<evidence type="ECO:0000256" key="2">
    <source>
        <dbReference type="ARBA" id="ARBA00022448"/>
    </source>
</evidence>
<dbReference type="InterPro" id="IPR001041">
    <property type="entry name" value="2Fe-2S_ferredoxin-type"/>
</dbReference>
<dbReference type="SUPFAM" id="SSF54292">
    <property type="entry name" value="2Fe-2S ferredoxin-like"/>
    <property type="match status" value="1"/>
</dbReference>
<keyword evidence="7" id="KW-0411">Iron-sulfur</keyword>
<name>A0A3G2EH43_9BURK</name>
<dbReference type="InterPro" id="IPR036010">
    <property type="entry name" value="2Fe-2S_ferredoxin-like_sf"/>
</dbReference>
<evidence type="ECO:0000256" key="4">
    <source>
        <dbReference type="ARBA" id="ARBA00022723"/>
    </source>
</evidence>
<reference evidence="10 11" key="1">
    <citation type="submission" date="2018-10" db="EMBL/GenBank/DDBJ databases">
        <title>Effects of UV and annual dynamics of microbial communities in freshwater RAS systems.</title>
        <authorList>
            <person name="Bekkelund A.K."/>
            <person name="Hansen B.R."/>
            <person name="Stokken H."/>
            <person name="Eriksen B.F."/>
            <person name="Kashulin N.A."/>
        </authorList>
    </citation>
    <scope>NUCLEOTIDE SEQUENCE [LARGE SCALE GENOMIC DNA]</scope>
    <source>
        <strain evidence="10 11">BHSEK</strain>
    </source>
</reference>
<keyword evidence="11" id="KW-1185">Reference proteome</keyword>
<evidence type="ECO:0000256" key="7">
    <source>
        <dbReference type="ARBA" id="ARBA00023014"/>
    </source>
</evidence>
<dbReference type="GO" id="GO:0046872">
    <property type="term" value="F:metal ion binding"/>
    <property type="evidence" value="ECO:0007669"/>
    <property type="project" value="UniProtKB-KW"/>
</dbReference>
<keyword evidence="4" id="KW-0479">Metal-binding</keyword>
<evidence type="ECO:0000256" key="3">
    <source>
        <dbReference type="ARBA" id="ARBA00022714"/>
    </source>
</evidence>
<dbReference type="CDD" id="cd00207">
    <property type="entry name" value="fer2"/>
    <property type="match status" value="1"/>
</dbReference>
<dbReference type="RefSeq" id="WP_121670860.1">
    <property type="nucleotide sequence ID" value="NZ_CP033019.1"/>
</dbReference>
<dbReference type="PANTHER" id="PTHR43112:SF30">
    <property type="entry name" value="FERREDOXIN-3, CHLOROPLASTIC"/>
    <property type="match status" value="1"/>
</dbReference>
<dbReference type="Gene3D" id="3.10.20.30">
    <property type="match status" value="1"/>
</dbReference>
<evidence type="ECO:0000313" key="10">
    <source>
        <dbReference type="EMBL" id="AYM79170.1"/>
    </source>
</evidence>
<proteinExistence type="inferred from homology"/>
<dbReference type="InterPro" id="IPR012675">
    <property type="entry name" value="Beta-grasp_dom_sf"/>
</dbReference>
<dbReference type="EMBL" id="CP033019">
    <property type="protein sequence ID" value="AYM79170.1"/>
    <property type="molecule type" value="Genomic_DNA"/>
</dbReference>
<sequence>MSALPFTTTTFTVTIVPQGWQFPAEAGTTVLAAAELAGIRLLSSCRNGTCRTCICHMPEGKIRYTVDWPGISPDERLDGYILPCVAVAESDITIQARAVRK</sequence>